<dbReference type="InterPro" id="IPR013783">
    <property type="entry name" value="Ig-like_fold"/>
</dbReference>
<gene>
    <name evidence="3" type="primary">LOC524810</name>
</gene>
<protein>
    <recommendedName>
        <fullName evidence="2">Ig-like domain-containing protein</fullName>
    </recommendedName>
</protein>
<keyword evidence="1" id="KW-0393">Immunoglobulin domain</keyword>
<dbReference type="InterPro" id="IPR036179">
    <property type="entry name" value="Ig-like_dom_sf"/>
</dbReference>
<reference evidence="3" key="2">
    <citation type="submission" date="2025-08" db="UniProtKB">
        <authorList>
            <consortium name="Ensembl"/>
        </authorList>
    </citation>
    <scope>IDENTIFICATION</scope>
    <source>
        <strain evidence="3">Hereford</strain>
    </source>
</reference>
<feature type="domain" description="Ig-like" evidence="2">
    <location>
        <begin position="120"/>
        <end position="215"/>
    </location>
</feature>
<evidence type="ECO:0007829" key="5">
    <source>
        <dbReference type="PeptideAtlas" id="A0ABI0NN10"/>
    </source>
</evidence>
<dbReference type="InterPro" id="IPR007110">
    <property type="entry name" value="Ig-like_dom"/>
</dbReference>
<dbReference type="SUPFAM" id="SSF48726">
    <property type="entry name" value="Immunoglobulin"/>
    <property type="match status" value="3"/>
</dbReference>
<dbReference type="InterPro" id="IPR003006">
    <property type="entry name" value="Ig/MHC_CS"/>
</dbReference>
<reference evidence="3" key="3">
    <citation type="submission" date="2025-09" db="UniProtKB">
        <authorList>
            <consortium name="Ensembl"/>
        </authorList>
    </citation>
    <scope>IDENTIFICATION</scope>
    <source>
        <strain evidence="3">Hereford</strain>
    </source>
</reference>
<feature type="domain" description="Ig-like" evidence="2">
    <location>
        <begin position="224"/>
        <end position="326"/>
    </location>
</feature>
<dbReference type="Pfam" id="PF00047">
    <property type="entry name" value="ig"/>
    <property type="match status" value="1"/>
</dbReference>
<dbReference type="Pfam" id="PF07654">
    <property type="entry name" value="C1-set"/>
    <property type="match status" value="2"/>
</dbReference>
<dbReference type="Gene3D" id="2.60.40.10">
    <property type="entry name" value="Immunoglobulins"/>
    <property type="match status" value="3"/>
</dbReference>
<reference evidence="3" key="1">
    <citation type="submission" date="2018-03" db="EMBL/GenBank/DDBJ databases">
        <title>ARS-UCD1.2.</title>
        <authorList>
            <person name="Rosen B.D."/>
            <person name="Bickhart D.M."/>
            <person name="Koren S."/>
            <person name="Schnabel R.D."/>
            <person name="Hall R."/>
            <person name="Zimin A."/>
            <person name="Dreischer C."/>
            <person name="Schultheiss S."/>
            <person name="Schroeder S.G."/>
            <person name="Elsik C.G."/>
            <person name="Couldrey C."/>
            <person name="Liu G.E."/>
            <person name="Van Tassell C.P."/>
            <person name="Phillippy A.M."/>
            <person name="Smith T.P.L."/>
            <person name="Medrano J.F."/>
        </authorList>
    </citation>
    <scope>NUCLEOTIDE SEQUENCE [LARGE SCALE GENOMIC DNA]</scope>
    <source>
        <strain evidence="3">Hereford</strain>
    </source>
</reference>
<name>A0ABI0NN10_BOVIN</name>
<proteinExistence type="evidence at protein level"/>
<keyword evidence="5" id="KW-1267">Proteomics identification</keyword>
<feature type="domain" description="Ig-like" evidence="2">
    <location>
        <begin position="12"/>
        <end position="102"/>
    </location>
</feature>
<dbReference type="InterPro" id="IPR050380">
    <property type="entry name" value="Immune_Resp_Modulators"/>
</dbReference>
<organism evidence="3 4">
    <name type="scientific">Bos taurus</name>
    <name type="common">Bovine</name>
    <dbReference type="NCBI Taxonomy" id="9913"/>
    <lineage>
        <taxon>Eukaryota</taxon>
        <taxon>Metazoa</taxon>
        <taxon>Chordata</taxon>
        <taxon>Craniata</taxon>
        <taxon>Vertebrata</taxon>
        <taxon>Euteleostomi</taxon>
        <taxon>Mammalia</taxon>
        <taxon>Eutheria</taxon>
        <taxon>Laurasiatheria</taxon>
        <taxon>Artiodactyla</taxon>
        <taxon>Ruminantia</taxon>
        <taxon>Pecora</taxon>
        <taxon>Bovidae</taxon>
        <taxon>Bovinae</taxon>
        <taxon>Bos</taxon>
    </lineage>
</organism>
<dbReference type="InterPro" id="IPR003597">
    <property type="entry name" value="Ig_C1-set"/>
</dbReference>
<dbReference type="PROSITE" id="PS50835">
    <property type="entry name" value="IG_LIKE"/>
    <property type="match status" value="3"/>
</dbReference>
<accession>A0ABI0NN10</accession>
<evidence type="ECO:0000313" key="3">
    <source>
        <dbReference type="Ensembl" id="ENSBTAP00000106963.1"/>
    </source>
</evidence>
<evidence type="ECO:0000313" key="4">
    <source>
        <dbReference type="Proteomes" id="UP000009136"/>
    </source>
</evidence>
<dbReference type="InterPro" id="IPR013151">
    <property type="entry name" value="Immunoglobulin_dom"/>
</dbReference>
<dbReference type="Proteomes" id="UP000009136">
    <property type="component" value="Chromosome 20"/>
</dbReference>
<dbReference type="GeneTree" id="ENSGT00940000161516"/>
<dbReference type="Ensembl" id="ENSBTAT00000138293.1">
    <property type="protein sequence ID" value="ENSBTAP00000106963.1"/>
    <property type="gene ID" value="ENSBTAG00000047700.4"/>
</dbReference>
<evidence type="ECO:0000259" key="2">
    <source>
        <dbReference type="PROSITE" id="PS50835"/>
    </source>
</evidence>
<dbReference type="PROSITE" id="PS00290">
    <property type="entry name" value="IG_MHC"/>
    <property type="match status" value="2"/>
</dbReference>
<dbReference type="PANTHER" id="PTHR23411">
    <property type="entry name" value="TAPASIN"/>
    <property type="match status" value="1"/>
</dbReference>
<dbReference type="SMART" id="SM00407">
    <property type="entry name" value="IGc1"/>
    <property type="match status" value="3"/>
</dbReference>
<sequence length="391" mass="41906">MAHLDSESETSPSIFPLSLGNNDPAGQVVIGCLVQGFFPSAPLSVTWNQNGDSVSVRNFPAVLAGSLYTMSSQLTLPASLCPKGQSVTCQVQHLSKASKTVAVPCIIQDSSSCCVPNCEPSLSVQPPALEDLLLGSNASLTCTLSGLKSAEGASFTWNPTGGKTAVQGSPKRDSCGCYSVSSVLPGCADPWNSGQTFSCSVTHPESKSSLTATIKKDLGNTFRPQVHLLPPPSEELALNELVTLTCLVRGFSPKEVLVRWLQGNQELPREKYLTWGPLPEAGQSVTTFAVTSVLRVDAEVWKQGDTFSCMVGHEALPLAFTQKTIDRLAEHQPWLVLDLMQSSPEEDSPEASLWPTTVTLLTLFLLSLFYSTALTVTSIRTTPDSREVPQY</sequence>
<dbReference type="CDD" id="cd05768">
    <property type="entry name" value="IgC1_CH3_IgAGD_CH4_IgAEM"/>
    <property type="match status" value="1"/>
</dbReference>
<evidence type="ECO:0000256" key="1">
    <source>
        <dbReference type="ARBA" id="ARBA00023319"/>
    </source>
</evidence>
<keyword evidence="4" id="KW-1185">Reference proteome</keyword>
<dbReference type="CDD" id="cd04986">
    <property type="entry name" value="IgC1_CH2_IgA"/>
    <property type="match status" value="1"/>
</dbReference>